<dbReference type="SUPFAM" id="SSF52540">
    <property type="entry name" value="P-loop containing nucleoside triphosphate hydrolases"/>
    <property type="match status" value="1"/>
</dbReference>
<evidence type="ECO:0000256" key="2">
    <source>
        <dbReference type="ARBA" id="ARBA00022741"/>
    </source>
</evidence>
<proteinExistence type="predicted"/>
<dbReference type="FunFam" id="3.40.50.300:FF:000032">
    <property type="entry name" value="Export ABC transporter ATP-binding protein"/>
    <property type="match status" value="1"/>
</dbReference>
<keyword evidence="1" id="KW-0813">Transport</keyword>
<dbReference type="Proteomes" id="UP000184476">
    <property type="component" value="Unassembled WGS sequence"/>
</dbReference>
<dbReference type="EMBL" id="FQVL01000005">
    <property type="protein sequence ID" value="SHE97671.1"/>
    <property type="molecule type" value="Genomic_DNA"/>
</dbReference>
<reference evidence="5 6" key="1">
    <citation type="submission" date="2016-11" db="EMBL/GenBank/DDBJ databases">
        <authorList>
            <person name="Jaros S."/>
            <person name="Januszkiewicz K."/>
            <person name="Wedrychowicz H."/>
        </authorList>
    </citation>
    <scope>NUCLEOTIDE SEQUENCE [LARGE SCALE GENOMIC DNA]</scope>
    <source>
        <strain evidence="5 6">DSM 44666</strain>
    </source>
</reference>
<evidence type="ECO:0000313" key="5">
    <source>
        <dbReference type="EMBL" id="SHE97671.1"/>
    </source>
</evidence>
<dbReference type="InterPro" id="IPR003439">
    <property type="entry name" value="ABC_transporter-like_ATP-bd"/>
</dbReference>
<dbReference type="GO" id="GO:0022857">
    <property type="term" value="F:transmembrane transporter activity"/>
    <property type="evidence" value="ECO:0007669"/>
    <property type="project" value="UniProtKB-ARBA"/>
</dbReference>
<evidence type="ECO:0000256" key="1">
    <source>
        <dbReference type="ARBA" id="ARBA00022448"/>
    </source>
</evidence>
<evidence type="ECO:0000259" key="4">
    <source>
        <dbReference type="PROSITE" id="PS50893"/>
    </source>
</evidence>
<accession>A0A1M4XW01</accession>
<dbReference type="GO" id="GO:0098796">
    <property type="term" value="C:membrane protein complex"/>
    <property type="evidence" value="ECO:0007669"/>
    <property type="project" value="UniProtKB-ARBA"/>
</dbReference>
<evidence type="ECO:0000256" key="3">
    <source>
        <dbReference type="ARBA" id="ARBA00022840"/>
    </source>
</evidence>
<gene>
    <name evidence="5" type="ORF">SAMN05444392_105215</name>
</gene>
<dbReference type="CDD" id="cd03255">
    <property type="entry name" value="ABC_MJ0796_LolCDE_FtsE"/>
    <property type="match status" value="1"/>
</dbReference>
<dbReference type="OrthoDB" id="9791546at2"/>
<dbReference type="InterPro" id="IPR017911">
    <property type="entry name" value="MacB-like_ATP-bd"/>
</dbReference>
<dbReference type="Pfam" id="PF00005">
    <property type="entry name" value="ABC_tran"/>
    <property type="match status" value="1"/>
</dbReference>
<evidence type="ECO:0000313" key="6">
    <source>
        <dbReference type="Proteomes" id="UP000184476"/>
    </source>
</evidence>
<dbReference type="PROSITE" id="PS00211">
    <property type="entry name" value="ABC_TRANSPORTER_1"/>
    <property type="match status" value="1"/>
</dbReference>
<keyword evidence="2" id="KW-0547">Nucleotide-binding</keyword>
<name>A0A1M4XW01_9BACL</name>
<organism evidence="5 6">
    <name type="scientific">Seinonella peptonophila</name>
    <dbReference type="NCBI Taxonomy" id="112248"/>
    <lineage>
        <taxon>Bacteria</taxon>
        <taxon>Bacillati</taxon>
        <taxon>Bacillota</taxon>
        <taxon>Bacilli</taxon>
        <taxon>Bacillales</taxon>
        <taxon>Thermoactinomycetaceae</taxon>
        <taxon>Seinonella</taxon>
    </lineage>
</organism>
<dbReference type="InterPro" id="IPR003593">
    <property type="entry name" value="AAA+_ATPase"/>
</dbReference>
<dbReference type="SMART" id="SM00382">
    <property type="entry name" value="AAA"/>
    <property type="match status" value="1"/>
</dbReference>
<dbReference type="PANTHER" id="PTHR24220">
    <property type="entry name" value="IMPORT ATP-BINDING PROTEIN"/>
    <property type="match status" value="1"/>
</dbReference>
<dbReference type="RefSeq" id="WP_073154820.1">
    <property type="nucleotide sequence ID" value="NZ_FQVL01000005.1"/>
</dbReference>
<dbReference type="GO" id="GO:0016887">
    <property type="term" value="F:ATP hydrolysis activity"/>
    <property type="evidence" value="ECO:0007669"/>
    <property type="project" value="InterPro"/>
</dbReference>
<dbReference type="InterPro" id="IPR017871">
    <property type="entry name" value="ABC_transporter-like_CS"/>
</dbReference>
<dbReference type="GO" id="GO:0005886">
    <property type="term" value="C:plasma membrane"/>
    <property type="evidence" value="ECO:0007669"/>
    <property type="project" value="TreeGrafter"/>
</dbReference>
<sequence length="233" mass="25885">MIELNGIYKTYTAGKLEVPVLKNICFQVDQGEYVAIMGPSGSGKSTLMNIIGCLDQPSNGEYRLNGQNISQTEEKHLASIRNKMIGFIFQQFQLLPRMSALRNVELPLIYAGLSSDERKKRAQAALKRVGLASRAHHRPTELSGGQQQRVAIARALVTEPFVLLADEPTGALDSHSSATVMDLFDELFREGRTIVMITHDAEVAKRAQRQIVIRDGEIVSAIQKHNRTKGEDR</sequence>
<keyword evidence="3 5" id="KW-0067">ATP-binding</keyword>
<dbReference type="InterPro" id="IPR015854">
    <property type="entry name" value="ABC_transpr_LolD-like"/>
</dbReference>
<feature type="domain" description="ABC transporter" evidence="4">
    <location>
        <begin position="2"/>
        <end position="232"/>
    </location>
</feature>
<keyword evidence="6" id="KW-1185">Reference proteome</keyword>
<dbReference type="STRING" id="112248.SAMN05444392_105215"/>
<dbReference type="PANTHER" id="PTHR24220:SF692">
    <property type="entry name" value="ABC TRANSPORTER DOMAIN-CONTAINING PROTEIN"/>
    <property type="match status" value="1"/>
</dbReference>
<protein>
    <submittedName>
        <fullName evidence="5">Putative ABC transport system ATP-binding protein</fullName>
    </submittedName>
</protein>
<dbReference type="Gene3D" id="3.40.50.300">
    <property type="entry name" value="P-loop containing nucleotide triphosphate hydrolases"/>
    <property type="match status" value="1"/>
</dbReference>
<dbReference type="AlphaFoldDB" id="A0A1M4XW01"/>
<dbReference type="InterPro" id="IPR027417">
    <property type="entry name" value="P-loop_NTPase"/>
</dbReference>
<dbReference type="GO" id="GO:0005524">
    <property type="term" value="F:ATP binding"/>
    <property type="evidence" value="ECO:0007669"/>
    <property type="project" value="UniProtKB-KW"/>
</dbReference>
<dbReference type="PROSITE" id="PS50893">
    <property type="entry name" value="ABC_TRANSPORTER_2"/>
    <property type="match status" value="1"/>
</dbReference>